<reference evidence="5" key="1">
    <citation type="submission" date="2023-07" db="EMBL/GenBank/DDBJ databases">
        <title>Bacterial whole genome sequence for Sphingobium sp. HBC34.</title>
        <authorList>
            <person name="Le V."/>
            <person name="Ko S.-R."/>
            <person name="Ahn C.-Y."/>
            <person name="Oh H.-M."/>
        </authorList>
    </citation>
    <scope>NUCLEOTIDE SEQUENCE</scope>
    <source>
        <strain evidence="5">HBC34</strain>
    </source>
</reference>
<evidence type="ECO:0000256" key="2">
    <source>
        <dbReference type="ARBA" id="ARBA00023239"/>
    </source>
</evidence>
<keyword evidence="2" id="KW-0456">Lyase</keyword>
<evidence type="ECO:0000256" key="1">
    <source>
        <dbReference type="ARBA" id="ARBA00005254"/>
    </source>
</evidence>
<evidence type="ECO:0000313" key="5">
    <source>
        <dbReference type="EMBL" id="MDO7835458.1"/>
    </source>
</evidence>
<dbReference type="RefSeq" id="WP_304535889.1">
    <property type="nucleotide sequence ID" value="NZ_JAUQOM010000004.1"/>
</dbReference>
<accession>A0ABT8ZM47</accession>
<dbReference type="InterPro" id="IPR029045">
    <property type="entry name" value="ClpP/crotonase-like_dom_sf"/>
</dbReference>
<dbReference type="PANTHER" id="PTHR11941">
    <property type="entry name" value="ENOYL-COA HYDRATASE-RELATED"/>
    <property type="match status" value="1"/>
</dbReference>
<dbReference type="Proteomes" id="UP001176471">
    <property type="component" value="Unassembled WGS sequence"/>
</dbReference>
<feature type="domain" description="Thiolase-like protein type 1 additional C-terminal" evidence="4">
    <location>
        <begin position="420"/>
        <end position="495"/>
    </location>
</feature>
<dbReference type="InterPro" id="IPR014748">
    <property type="entry name" value="Enoyl-CoA_hydra_C"/>
</dbReference>
<gene>
    <name evidence="5" type="ORF">Q4610_10435</name>
</gene>
<dbReference type="Pfam" id="PF18313">
    <property type="entry name" value="TLP1_add_C"/>
    <property type="match status" value="1"/>
</dbReference>
<name>A0ABT8ZM47_9SPHN</name>
<dbReference type="Gene3D" id="3.90.226.10">
    <property type="entry name" value="2-enoyl-CoA Hydratase, Chain A, domain 1"/>
    <property type="match status" value="1"/>
</dbReference>
<proteinExistence type="inferred from homology"/>
<dbReference type="SUPFAM" id="SSF52096">
    <property type="entry name" value="ClpP/crotonase"/>
    <property type="match status" value="1"/>
</dbReference>
<sequence>MTGESLDRIPVIIAIGEFLEQPADPAEAREPVDLMAQALRAAELDAGVPLLPSINSIELVGQVSWRYSDPVNLLCHRLGIKPARAINASMGGETPIRLIHQAALRIAKGESQVAAVVGGEAVSALNKARKAKVKLDWPPLASREDTVKLDFEKLPLSRSAKKAAATDPVHIYPLYENALQAAKGQTPAQGTAESAALWARYAAVAADNPYAWIRTAPSAEDIGTPSESNRMVSHPYPKLMVANPNVNQAGTVIVASLAWARTAGIADDKIVYIHGGAAAHEPGDYLLRDGYDHSTAQQAVLERAVEVAGGDAGVFDLAELYSCFPVVPKMAMATLGLREDVEPTVAGGLTFFGGPLNNYMTHGVCAMVRRLRSGEGKVGLVYGQGGVVSKHHALVLASFPATTPLDEEYSVQDKADALRGPVPELIDDYAGPAEIETFTVLYGPTGHVRHGVVIARNPDGARLIARVRADDEISLALLTSTEQSPVGAKGYARIDAFGNLVWEAGALRDRRAVPKKFCTVERDGKITIVTINRPDSMNSLHPFANEELSEVFDEFQADPDQWVAILTGAGDRAFSSGNDLKFTATAMARGDQAPMPTKGFAGLTSRWDLSKPVIAAVNGVAMGGGFEIALACDLIIASRNAVFALPEPKVGLAALAGGLLRLPRQIGLKQAMGMILTGRRVSAEEGLSLGFVNEVVEPDDLIAAARRWAEEISACSPMSVRASKEAVLRGLEEDLQSASMSQTRYPAMGALFRSNDIKEGPLAFAQKRAPQWKGH</sequence>
<dbReference type="PROSITE" id="PS00166">
    <property type="entry name" value="ENOYL_COA_HYDRATASE"/>
    <property type="match status" value="1"/>
</dbReference>
<evidence type="ECO:0000256" key="3">
    <source>
        <dbReference type="RuleBase" id="RU003707"/>
    </source>
</evidence>
<evidence type="ECO:0000313" key="6">
    <source>
        <dbReference type="Proteomes" id="UP001176471"/>
    </source>
</evidence>
<keyword evidence="6" id="KW-1185">Reference proteome</keyword>
<dbReference type="InterPro" id="IPR018376">
    <property type="entry name" value="Enoyl-CoA_hyd/isom_CS"/>
</dbReference>
<dbReference type="CDD" id="cd06558">
    <property type="entry name" value="crotonase-like"/>
    <property type="match status" value="1"/>
</dbReference>
<comment type="similarity">
    <text evidence="1 3">Belongs to the enoyl-CoA hydratase/isomerase family.</text>
</comment>
<dbReference type="SUPFAM" id="SSF53901">
    <property type="entry name" value="Thiolase-like"/>
    <property type="match status" value="2"/>
</dbReference>
<dbReference type="InterPro" id="IPR016039">
    <property type="entry name" value="Thiolase-like"/>
</dbReference>
<dbReference type="Pfam" id="PF00378">
    <property type="entry name" value="ECH_1"/>
    <property type="match status" value="1"/>
</dbReference>
<dbReference type="InterPro" id="IPR001753">
    <property type="entry name" value="Enoyl-CoA_hydra/iso"/>
</dbReference>
<organism evidence="5 6">
    <name type="scientific">Sphingobium cyanobacteriorum</name>
    <dbReference type="NCBI Taxonomy" id="3063954"/>
    <lineage>
        <taxon>Bacteria</taxon>
        <taxon>Pseudomonadati</taxon>
        <taxon>Pseudomonadota</taxon>
        <taxon>Alphaproteobacteria</taxon>
        <taxon>Sphingomonadales</taxon>
        <taxon>Sphingomonadaceae</taxon>
        <taxon>Sphingobium</taxon>
    </lineage>
</organism>
<dbReference type="Gene3D" id="1.10.12.10">
    <property type="entry name" value="Lyase 2-enoyl-coa Hydratase, Chain A, domain 2"/>
    <property type="match status" value="1"/>
</dbReference>
<dbReference type="PANTHER" id="PTHR11941:SF54">
    <property type="entry name" value="ENOYL-COA HYDRATASE, MITOCHONDRIAL"/>
    <property type="match status" value="1"/>
</dbReference>
<dbReference type="EMBL" id="JAUQOM010000004">
    <property type="protein sequence ID" value="MDO7835458.1"/>
    <property type="molecule type" value="Genomic_DNA"/>
</dbReference>
<dbReference type="Gene3D" id="3.40.47.10">
    <property type="match status" value="1"/>
</dbReference>
<protein>
    <submittedName>
        <fullName evidence="5">Enoyl-CoA hydratase-related protein</fullName>
    </submittedName>
</protein>
<dbReference type="Gene3D" id="2.40.50.840">
    <property type="match status" value="1"/>
</dbReference>
<dbReference type="InterPro" id="IPR040771">
    <property type="entry name" value="TLP1_add_C"/>
</dbReference>
<comment type="caution">
    <text evidence="5">The sequence shown here is derived from an EMBL/GenBank/DDBJ whole genome shotgun (WGS) entry which is preliminary data.</text>
</comment>
<evidence type="ECO:0000259" key="4">
    <source>
        <dbReference type="Pfam" id="PF18313"/>
    </source>
</evidence>